<proteinExistence type="inferred from homology"/>
<dbReference type="InterPro" id="IPR051717">
    <property type="entry name" value="MFS_MFSD6"/>
</dbReference>
<feature type="transmembrane region" description="Helical" evidence="6">
    <location>
        <begin position="440"/>
        <end position="457"/>
    </location>
</feature>
<comment type="subcellular location">
    <subcellularLocation>
        <location evidence="1">Membrane</location>
        <topology evidence="1">Multi-pass membrane protein</topology>
    </subcellularLocation>
</comment>
<evidence type="ECO:0000259" key="7">
    <source>
        <dbReference type="Pfam" id="PF12832"/>
    </source>
</evidence>
<evidence type="ECO:0000256" key="4">
    <source>
        <dbReference type="ARBA" id="ARBA00022989"/>
    </source>
</evidence>
<dbReference type="SUPFAM" id="SSF103473">
    <property type="entry name" value="MFS general substrate transporter"/>
    <property type="match status" value="1"/>
</dbReference>
<evidence type="ECO:0000256" key="5">
    <source>
        <dbReference type="ARBA" id="ARBA00023136"/>
    </source>
</evidence>
<sequence>MSANPQWDVSRALGLARLFHLVCGVRDGCVTPFLTLYLRQLGLTAPWVGLLMGAKHLIAAVWAPFCAFLAKSYQRRRALLIGSLLGSAGASLLMVLVPPLDKDLMRRSCNGSQSVTTTVPPTAVALTVTITSAQEPASNHPAGAPSLPAKRSTTRIVGASGFGKGPGESVQEALGHLPGYSVGPVDGARITSGVLLHPVTSGANSTAWEGSFKVVSAALPLLAGSTALRSPANLSAAKGNARALDLSLQGLQWTFILSLGSMVFWELLTAPLEQVADDSLYEYLDFVDATDRYRSLWIWKLLGMSAGVCGITALVGQLDCLLMTNGAQGVVHFYGYSLVSILALLVSTAFPIPVCRQREPDHKTVKALSLVGGDPRLVLLAFTVFLIGAATSTVQNFLFWHMEDLGSSELVMGLSVALGWLGEILLHPFETALLRKLSRVGTVGLGLGCLAGQLLYYSFLWSWWSVLPAQILSVISNGALWWAVRASVEDLATPRTERPLSAMFRGHFYGGGASLGSFVGGFVVMRFSLAVLYQACCVVLLLWLALFLSIQPRLPQERKINYSKLLAVEASDTSDSEQETERDWLVKAMREEHSDWKG</sequence>
<feature type="domain" description="Major facilitator superfamily associated" evidence="7">
    <location>
        <begin position="28"/>
        <end position="535"/>
    </location>
</feature>
<feature type="transmembrane region" description="Helical" evidence="6">
    <location>
        <begin position="463"/>
        <end position="484"/>
    </location>
</feature>
<dbReference type="CDD" id="cd17479">
    <property type="entry name" value="MFS_MFSD6L"/>
    <property type="match status" value="1"/>
</dbReference>
<accession>A0A8C4MVT8</accession>
<dbReference type="PANTHER" id="PTHR16172">
    <property type="entry name" value="MAJOR FACILITATOR SUPERFAMILY DOMAIN-CONTAINING PROTEIN 6-LIKE"/>
    <property type="match status" value="1"/>
</dbReference>
<dbReference type="PANTHER" id="PTHR16172:SF41">
    <property type="entry name" value="MAJOR FACILITATOR SUPERFAMILY DOMAIN-CONTAINING PROTEIN 6-LIKE"/>
    <property type="match status" value="1"/>
</dbReference>
<feature type="transmembrane region" description="Helical" evidence="6">
    <location>
        <begin position="77"/>
        <end position="97"/>
    </location>
</feature>
<evidence type="ECO:0000256" key="3">
    <source>
        <dbReference type="ARBA" id="ARBA00022692"/>
    </source>
</evidence>
<dbReference type="Pfam" id="PF12832">
    <property type="entry name" value="MFS_1_like"/>
    <property type="match status" value="1"/>
</dbReference>
<dbReference type="AlphaFoldDB" id="A0A8C4MVT8"/>
<name>A0A8C4MVT8_EQUAS</name>
<dbReference type="GO" id="GO:0016020">
    <property type="term" value="C:membrane"/>
    <property type="evidence" value="ECO:0007669"/>
    <property type="project" value="UniProtKB-SubCell"/>
</dbReference>
<dbReference type="OMA" id="EGLQWTF"/>
<keyword evidence="5 6" id="KW-0472">Membrane</keyword>
<keyword evidence="4 6" id="KW-1133">Transmembrane helix</keyword>
<evidence type="ECO:0000256" key="1">
    <source>
        <dbReference type="ARBA" id="ARBA00004141"/>
    </source>
</evidence>
<feature type="transmembrane region" description="Helical" evidence="6">
    <location>
        <begin position="410"/>
        <end position="428"/>
    </location>
</feature>
<feature type="transmembrane region" description="Helical" evidence="6">
    <location>
        <begin position="531"/>
        <end position="550"/>
    </location>
</feature>
<gene>
    <name evidence="8" type="primary">MFSD6L</name>
</gene>
<keyword evidence="3 6" id="KW-0812">Transmembrane</keyword>
<evidence type="ECO:0000313" key="8">
    <source>
        <dbReference type="Ensembl" id="ENSEASP00005031832.1"/>
    </source>
</evidence>
<feature type="transmembrane region" description="Helical" evidence="6">
    <location>
        <begin position="504"/>
        <end position="525"/>
    </location>
</feature>
<dbReference type="Ensembl" id="ENSEAST00005034658.1">
    <property type="protein sequence ID" value="ENSEASP00005031832.1"/>
    <property type="gene ID" value="ENSEASG00005021720.1"/>
</dbReference>
<feature type="transmembrane region" description="Helical" evidence="6">
    <location>
        <begin position="47"/>
        <end position="70"/>
    </location>
</feature>
<dbReference type="Gene3D" id="1.20.1250.20">
    <property type="entry name" value="MFS general substrate transporter like domains"/>
    <property type="match status" value="2"/>
</dbReference>
<comment type="similarity">
    <text evidence="2">Belongs to the major facilitator superfamily. MFSD6 family.</text>
</comment>
<evidence type="ECO:0000256" key="2">
    <source>
        <dbReference type="ARBA" id="ARBA00005241"/>
    </source>
</evidence>
<protein>
    <submittedName>
        <fullName evidence="8">Major facilitator superfamily domain containing 6 like</fullName>
    </submittedName>
</protein>
<organism evidence="8">
    <name type="scientific">Equus asinus asinus</name>
    <dbReference type="NCBI Taxonomy" id="83772"/>
    <lineage>
        <taxon>Eukaryota</taxon>
        <taxon>Metazoa</taxon>
        <taxon>Chordata</taxon>
        <taxon>Craniata</taxon>
        <taxon>Vertebrata</taxon>
        <taxon>Euteleostomi</taxon>
        <taxon>Mammalia</taxon>
        <taxon>Eutheria</taxon>
        <taxon>Laurasiatheria</taxon>
        <taxon>Perissodactyla</taxon>
        <taxon>Equidae</taxon>
        <taxon>Equus</taxon>
    </lineage>
</organism>
<reference evidence="8" key="1">
    <citation type="submission" date="2023-03" db="UniProtKB">
        <authorList>
            <consortium name="Ensembl"/>
        </authorList>
    </citation>
    <scope>IDENTIFICATION</scope>
</reference>
<feature type="transmembrane region" description="Helical" evidence="6">
    <location>
        <begin position="297"/>
        <end position="318"/>
    </location>
</feature>
<feature type="transmembrane region" description="Helical" evidence="6">
    <location>
        <begin position="377"/>
        <end position="398"/>
    </location>
</feature>
<feature type="transmembrane region" description="Helical" evidence="6">
    <location>
        <begin position="333"/>
        <end position="356"/>
    </location>
</feature>
<dbReference type="InterPro" id="IPR036259">
    <property type="entry name" value="MFS_trans_sf"/>
</dbReference>
<evidence type="ECO:0000256" key="6">
    <source>
        <dbReference type="SAM" id="Phobius"/>
    </source>
</evidence>
<dbReference type="InterPro" id="IPR024989">
    <property type="entry name" value="MFS_assoc_dom"/>
</dbReference>